<dbReference type="EC" id="1.8.1.8" evidence="1"/>
<dbReference type="PANTHER" id="PTHR13871:SF96">
    <property type="entry name" value="THIOREDOXIN DOMAIN-CONTAINING PROTEIN"/>
    <property type="match status" value="1"/>
</dbReference>
<dbReference type="InterPro" id="IPR036249">
    <property type="entry name" value="Thioredoxin-like_sf"/>
</dbReference>
<evidence type="ECO:0000313" key="10">
    <source>
        <dbReference type="EMBL" id="KAI6654763.1"/>
    </source>
</evidence>
<dbReference type="InterPro" id="IPR001849">
    <property type="entry name" value="PH_domain"/>
</dbReference>
<evidence type="ECO:0000256" key="5">
    <source>
        <dbReference type="ARBA" id="ARBA00047388"/>
    </source>
</evidence>
<feature type="compositionally biased region" description="Acidic residues" evidence="8">
    <location>
        <begin position="816"/>
        <end position="827"/>
    </location>
</feature>
<evidence type="ECO:0000256" key="2">
    <source>
        <dbReference type="ARBA" id="ARBA00022737"/>
    </source>
</evidence>
<dbReference type="Pfam" id="PF00169">
    <property type="entry name" value="PH"/>
    <property type="match status" value="1"/>
</dbReference>
<proteinExistence type="predicted"/>
<dbReference type="Gene3D" id="3.40.30.10">
    <property type="entry name" value="Glutaredoxin"/>
    <property type="match status" value="1"/>
</dbReference>
<gene>
    <name evidence="10" type="ORF">LOD99_2642</name>
</gene>
<comment type="catalytic activity">
    <reaction evidence="5">
        <text>[protein]-dithiol + NAD(+) = [protein]-disulfide + NADH + H(+)</text>
        <dbReference type="Rhea" id="RHEA:18749"/>
        <dbReference type="Rhea" id="RHEA-COMP:10593"/>
        <dbReference type="Rhea" id="RHEA-COMP:10594"/>
        <dbReference type="ChEBI" id="CHEBI:15378"/>
        <dbReference type="ChEBI" id="CHEBI:29950"/>
        <dbReference type="ChEBI" id="CHEBI:50058"/>
        <dbReference type="ChEBI" id="CHEBI:57540"/>
        <dbReference type="ChEBI" id="CHEBI:57945"/>
        <dbReference type="EC" id="1.8.1.8"/>
    </reaction>
</comment>
<sequence length="842" mass="94895">MSDETSNLEIRDGESYFEWINRNTKIVNKENEQIPFEVLSGKKFIGIYYAANWIPVSKNYLQIIDNAVNAMEAREGCSMGMLLASCDVNNQNMMEFVSTANITFPIIPPDSKFTEALKEKFEIEEIPILVVLDVENNSIVDKVDKLKLESLLDKETPEIMCDTWLGISNHSPEESPSAERKLIGKEKKQQAKAEKERLKKEAAEKKKQDKFEKVEQKKVAKLEKQKSKEIKKRKKSGLQEDTISVNSQIPGDDNGPMSPVSQTTIDREISPVLNATGTEEARVSVPTTPLAYNVVRDGNDDLSDSSGCSTDTPLEKRKKKKRSLVLWGKTDTPKQKDKEQDAQVAALIQKNNELEHQISELKQNKQEQETETKELHEQVDSLNGVIADKDNALKALEYRNSELSSQLLESKRNINNISEEKDILVIELSGLKEDFSVAKEELKNAQNHVEDIELEKQVRETEHQKFVEMTELNGWMHKRGRKSFTRGMWRNRYFQAGEGFKLYYYKSPKMKNLRGTISIGDIIKVEPVENSKGTLLTISTDSSTLELRAPNETTRDSWINSITFLSHYCKKYHASSERISGEKPDSETTIDETATKQKKDGSTTEITKAPETNEISPVHELYSQVCTISELNIEEITLSIPFSQTSLSDHSLSLRDCSLGQGGNVLVQISALKGQILAGEGRVYPTIVFTTATDHSVELEKAPPKTLVVLMCTSSGSKASKEFEGVFDSINADLGMNREIIFMKVDLQTIPMLRGLQGHLKLPCFHFYKNSQPLFSFSTHKKQELFDKIIYLKDKDAETLEAEREKTASRLPTQNDSDDSSSSDSDNDNTSSGAQTGINDPR</sequence>
<dbReference type="SMART" id="SM00233">
    <property type="entry name" value="PH"/>
    <property type="match status" value="1"/>
</dbReference>
<evidence type="ECO:0000313" key="11">
    <source>
        <dbReference type="Proteomes" id="UP001165289"/>
    </source>
</evidence>
<organism evidence="10 11">
    <name type="scientific">Oopsacas minuta</name>
    <dbReference type="NCBI Taxonomy" id="111878"/>
    <lineage>
        <taxon>Eukaryota</taxon>
        <taxon>Metazoa</taxon>
        <taxon>Porifera</taxon>
        <taxon>Hexactinellida</taxon>
        <taxon>Hexasterophora</taxon>
        <taxon>Lyssacinosida</taxon>
        <taxon>Leucopsacidae</taxon>
        <taxon>Oopsacas</taxon>
    </lineage>
</organism>
<keyword evidence="2" id="KW-0677">Repeat</keyword>
<keyword evidence="7" id="KW-0175">Coiled coil</keyword>
<keyword evidence="11" id="KW-1185">Reference proteome</keyword>
<dbReference type="PROSITE" id="PS50003">
    <property type="entry name" value="PH_DOMAIN"/>
    <property type="match status" value="1"/>
</dbReference>
<dbReference type="SUPFAM" id="SSF52833">
    <property type="entry name" value="Thioredoxin-like"/>
    <property type="match status" value="2"/>
</dbReference>
<dbReference type="Proteomes" id="UP001165289">
    <property type="component" value="Unassembled WGS sequence"/>
</dbReference>
<dbReference type="EMBL" id="JAKMXF010000221">
    <property type="protein sequence ID" value="KAI6654763.1"/>
    <property type="molecule type" value="Genomic_DNA"/>
</dbReference>
<evidence type="ECO:0000256" key="3">
    <source>
        <dbReference type="ARBA" id="ARBA00023002"/>
    </source>
</evidence>
<feature type="region of interest" description="Disordered" evidence="8">
    <location>
        <begin position="801"/>
        <end position="842"/>
    </location>
</feature>
<feature type="region of interest" description="Disordered" evidence="8">
    <location>
        <begin position="576"/>
        <end position="612"/>
    </location>
</feature>
<dbReference type="InterPro" id="IPR012336">
    <property type="entry name" value="Thioredoxin-like_fold"/>
</dbReference>
<accession>A0AAV7K0M5</accession>
<evidence type="ECO:0000256" key="7">
    <source>
        <dbReference type="SAM" id="Coils"/>
    </source>
</evidence>
<dbReference type="Gene3D" id="2.30.29.30">
    <property type="entry name" value="Pleckstrin-homology domain (PH domain)/Phosphotyrosine-binding domain (PTB)"/>
    <property type="match status" value="1"/>
</dbReference>
<reference evidence="10 11" key="1">
    <citation type="journal article" date="2023" name="BMC Biol.">
        <title>The compact genome of the sponge Oopsacas minuta (Hexactinellida) is lacking key metazoan core genes.</title>
        <authorList>
            <person name="Santini S."/>
            <person name="Schenkelaars Q."/>
            <person name="Jourda C."/>
            <person name="Duchesne M."/>
            <person name="Belahbib H."/>
            <person name="Rocher C."/>
            <person name="Selva M."/>
            <person name="Riesgo A."/>
            <person name="Vervoort M."/>
            <person name="Leys S.P."/>
            <person name="Kodjabachian L."/>
            <person name="Le Bivic A."/>
            <person name="Borchiellini C."/>
            <person name="Claverie J.M."/>
            <person name="Renard E."/>
        </authorList>
    </citation>
    <scope>NUCLEOTIDE SEQUENCE [LARGE SCALE GENOMIC DNA]</scope>
    <source>
        <strain evidence="10">SPO-2</strain>
    </source>
</reference>
<feature type="coiled-coil region" evidence="7">
    <location>
        <begin position="344"/>
        <end position="462"/>
    </location>
</feature>
<name>A0AAV7K0M5_9METZ</name>
<feature type="compositionally biased region" description="Basic and acidic residues" evidence="8">
    <location>
        <begin position="171"/>
        <end position="228"/>
    </location>
</feature>
<dbReference type="SUPFAM" id="SSF50729">
    <property type="entry name" value="PH domain-like"/>
    <property type="match status" value="1"/>
</dbReference>
<feature type="compositionally biased region" description="Polar residues" evidence="8">
    <location>
        <begin position="833"/>
        <end position="842"/>
    </location>
</feature>
<dbReference type="CDD" id="cd00821">
    <property type="entry name" value="PH"/>
    <property type="match status" value="1"/>
</dbReference>
<dbReference type="AlphaFoldDB" id="A0AAV7K0M5"/>
<evidence type="ECO:0000256" key="1">
    <source>
        <dbReference type="ARBA" id="ARBA00012612"/>
    </source>
</evidence>
<evidence type="ECO:0000256" key="6">
    <source>
        <dbReference type="ARBA" id="ARBA00047804"/>
    </source>
</evidence>
<feature type="region of interest" description="Disordered" evidence="8">
    <location>
        <begin position="165"/>
        <end position="260"/>
    </location>
</feature>
<feature type="domain" description="PH" evidence="9">
    <location>
        <begin position="469"/>
        <end position="567"/>
    </location>
</feature>
<dbReference type="GO" id="GO:0047134">
    <property type="term" value="F:protein-disulfide reductase [NAD(P)H] activity"/>
    <property type="evidence" value="ECO:0007669"/>
    <property type="project" value="UniProtKB-EC"/>
</dbReference>
<evidence type="ECO:0000256" key="4">
    <source>
        <dbReference type="ARBA" id="ARBA00023027"/>
    </source>
</evidence>
<dbReference type="InterPro" id="IPR052259">
    <property type="entry name" value="Nucleoredoxin-like"/>
</dbReference>
<comment type="caution">
    <text evidence="10">The sequence shown here is derived from an EMBL/GenBank/DDBJ whole genome shotgun (WGS) entry which is preliminary data.</text>
</comment>
<protein>
    <recommendedName>
        <fullName evidence="1">protein-disulfide reductase</fullName>
        <ecNumber evidence="1">1.8.1.8</ecNumber>
    </recommendedName>
</protein>
<evidence type="ECO:0000256" key="8">
    <source>
        <dbReference type="SAM" id="MobiDB-lite"/>
    </source>
</evidence>
<keyword evidence="4" id="KW-0520">NAD</keyword>
<dbReference type="PANTHER" id="PTHR13871">
    <property type="entry name" value="THIOREDOXIN"/>
    <property type="match status" value="1"/>
</dbReference>
<feature type="compositionally biased region" description="Basic and acidic residues" evidence="8">
    <location>
        <begin position="593"/>
        <end position="602"/>
    </location>
</feature>
<feature type="compositionally biased region" description="Basic and acidic residues" evidence="8">
    <location>
        <begin position="576"/>
        <end position="586"/>
    </location>
</feature>
<dbReference type="InterPro" id="IPR011993">
    <property type="entry name" value="PH-like_dom_sf"/>
</dbReference>
<evidence type="ECO:0000259" key="9">
    <source>
        <dbReference type="PROSITE" id="PS50003"/>
    </source>
</evidence>
<dbReference type="Pfam" id="PF13905">
    <property type="entry name" value="Thioredoxin_8"/>
    <property type="match status" value="1"/>
</dbReference>
<keyword evidence="3" id="KW-0560">Oxidoreductase</keyword>
<feature type="region of interest" description="Disordered" evidence="8">
    <location>
        <begin position="296"/>
        <end position="315"/>
    </location>
</feature>
<feature type="compositionally biased region" description="Polar residues" evidence="8">
    <location>
        <begin position="239"/>
        <end position="249"/>
    </location>
</feature>
<comment type="catalytic activity">
    <reaction evidence="6">
        <text>[protein]-dithiol + NADP(+) = [protein]-disulfide + NADPH + H(+)</text>
        <dbReference type="Rhea" id="RHEA:18753"/>
        <dbReference type="Rhea" id="RHEA-COMP:10593"/>
        <dbReference type="Rhea" id="RHEA-COMP:10594"/>
        <dbReference type="ChEBI" id="CHEBI:15378"/>
        <dbReference type="ChEBI" id="CHEBI:29950"/>
        <dbReference type="ChEBI" id="CHEBI:50058"/>
        <dbReference type="ChEBI" id="CHEBI:57783"/>
        <dbReference type="ChEBI" id="CHEBI:58349"/>
        <dbReference type="EC" id="1.8.1.8"/>
    </reaction>
</comment>